<accession>A0A849IH69</accession>
<keyword evidence="2" id="KW-1185">Reference proteome</keyword>
<sequence length="194" mass="20986">MKHATSRLLFAYWDSLRGDRAAPERSQIEPGRIRHILADTFILGIDPEGRAHVRLAGTRVCALFGRDLKGVEFASLWLADRRAEPEQLIDLVVNDTVGVVAGMVGQSELGSVIGLELIVLPLRHHGAPNRRALGALSPSAVPSWLGLTPLDSFEMRSLRVIGNARPLAPGLAEFAATPATKRWPFVVLDGGLCS</sequence>
<dbReference type="Proteomes" id="UP000564885">
    <property type="component" value="Unassembled WGS sequence"/>
</dbReference>
<dbReference type="Pfam" id="PF07310">
    <property type="entry name" value="PAS_5"/>
    <property type="match status" value="1"/>
</dbReference>
<dbReference type="AlphaFoldDB" id="A0A849IH69"/>
<dbReference type="RefSeq" id="WP_171218725.1">
    <property type="nucleotide sequence ID" value="NZ_JABEPP010000003.1"/>
</dbReference>
<comment type="caution">
    <text evidence="1">The sequence shown here is derived from an EMBL/GenBank/DDBJ whole genome shotgun (WGS) entry which is preliminary data.</text>
</comment>
<dbReference type="InterPro" id="IPR009922">
    <property type="entry name" value="DUF1457"/>
</dbReference>
<gene>
    <name evidence="1" type="ORF">HJG44_12815</name>
</gene>
<evidence type="ECO:0000313" key="1">
    <source>
        <dbReference type="EMBL" id="NNM73263.1"/>
    </source>
</evidence>
<protein>
    <submittedName>
        <fullName evidence="1">PAS domain-containing protein</fullName>
    </submittedName>
</protein>
<dbReference type="EMBL" id="JABEPP010000003">
    <property type="protein sequence ID" value="NNM73263.1"/>
    <property type="molecule type" value="Genomic_DNA"/>
</dbReference>
<reference evidence="1 2" key="1">
    <citation type="submission" date="2020-04" db="EMBL/GenBank/DDBJ databases">
        <title>Enterovirga sp. isolate from soil.</title>
        <authorList>
            <person name="Chea S."/>
            <person name="Kim D.-U."/>
        </authorList>
    </citation>
    <scope>NUCLEOTIDE SEQUENCE [LARGE SCALE GENOMIC DNA]</scope>
    <source>
        <strain evidence="1 2">DB1703</strain>
    </source>
</reference>
<evidence type="ECO:0000313" key="2">
    <source>
        <dbReference type="Proteomes" id="UP000564885"/>
    </source>
</evidence>
<dbReference type="PIRSF" id="PIRSF031878">
    <property type="entry name" value="UCP031878"/>
    <property type="match status" value="1"/>
</dbReference>
<proteinExistence type="predicted"/>
<name>A0A849IH69_9HYPH</name>
<organism evidence="1 2">
    <name type="scientific">Enterovirga aerilata</name>
    <dbReference type="NCBI Taxonomy" id="2730920"/>
    <lineage>
        <taxon>Bacteria</taxon>
        <taxon>Pseudomonadati</taxon>
        <taxon>Pseudomonadota</taxon>
        <taxon>Alphaproteobacteria</taxon>
        <taxon>Hyphomicrobiales</taxon>
        <taxon>Methylobacteriaceae</taxon>
        <taxon>Enterovirga</taxon>
    </lineage>
</organism>